<dbReference type="EMBL" id="VSRR010104234">
    <property type="protein sequence ID" value="MPC96002.1"/>
    <property type="molecule type" value="Genomic_DNA"/>
</dbReference>
<dbReference type="AlphaFoldDB" id="A0A5B7JIM1"/>
<reference evidence="1 2" key="1">
    <citation type="submission" date="2019-05" db="EMBL/GenBank/DDBJ databases">
        <title>Another draft genome of Portunus trituberculatus and its Hox gene families provides insights of decapod evolution.</title>
        <authorList>
            <person name="Jeong J.-H."/>
            <person name="Song I."/>
            <person name="Kim S."/>
            <person name="Choi T."/>
            <person name="Kim D."/>
            <person name="Ryu S."/>
            <person name="Kim W."/>
        </authorList>
    </citation>
    <scope>NUCLEOTIDE SEQUENCE [LARGE SCALE GENOMIC DNA]</scope>
    <source>
        <tissue evidence="1">Muscle</tissue>
    </source>
</reference>
<accession>A0A5B7JIM1</accession>
<evidence type="ECO:0000313" key="1">
    <source>
        <dbReference type="EMBL" id="MPC96002.1"/>
    </source>
</evidence>
<dbReference type="Proteomes" id="UP000324222">
    <property type="component" value="Unassembled WGS sequence"/>
</dbReference>
<evidence type="ECO:0000313" key="2">
    <source>
        <dbReference type="Proteomes" id="UP000324222"/>
    </source>
</evidence>
<sequence>MHWTIPTVDTARGEAARASVRLAVTGFTGK</sequence>
<name>A0A5B7JIM1_PORTR</name>
<comment type="caution">
    <text evidence="1">The sequence shown here is derived from an EMBL/GenBank/DDBJ whole genome shotgun (WGS) entry which is preliminary data.</text>
</comment>
<keyword evidence="2" id="KW-1185">Reference proteome</keyword>
<protein>
    <submittedName>
        <fullName evidence="1">Uncharacterized protein</fullName>
    </submittedName>
</protein>
<proteinExistence type="predicted"/>
<gene>
    <name evidence="1" type="ORF">E2C01_091236</name>
</gene>
<organism evidence="1 2">
    <name type="scientific">Portunus trituberculatus</name>
    <name type="common">Swimming crab</name>
    <name type="synonym">Neptunus trituberculatus</name>
    <dbReference type="NCBI Taxonomy" id="210409"/>
    <lineage>
        <taxon>Eukaryota</taxon>
        <taxon>Metazoa</taxon>
        <taxon>Ecdysozoa</taxon>
        <taxon>Arthropoda</taxon>
        <taxon>Crustacea</taxon>
        <taxon>Multicrustacea</taxon>
        <taxon>Malacostraca</taxon>
        <taxon>Eumalacostraca</taxon>
        <taxon>Eucarida</taxon>
        <taxon>Decapoda</taxon>
        <taxon>Pleocyemata</taxon>
        <taxon>Brachyura</taxon>
        <taxon>Eubrachyura</taxon>
        <taxon>Portunoidea</taxon>
        <taxon>Portunidae</taxon>
        <taxon>Portuninae</taxon>
        <taxon>Portunus</taxon>
    </lineage>
</organism>